<dbReference type="AlphaFoldDB" id="A0A511TB98"/>
<reference evidence="2 5" key="2">
    <citation type="submission" date="2019-07" db="EMBL/GenBank/DDBJ databases">
        <title>Whole genome shotgun sequence of Myxococcus fulvus NBRC 100333.</title>
        <authorList>
            <person name="Hosoyama A."/>
            <person name="Uohara A."/>
            <person name="Ohji S."/>
            <person name="Ichikawa N."/>
        </authorList>
    </citation>
    <scope>NUCLEOTIDE SEQUENCE [LARGE SCALE GENOMIC DNA]</scope>
    <source>
        <strain evidence="2 5">NBRC 100333</strain>
    </source>
</reference>
<evidence type="ECO:0000259" key="1">
    <source>
        <dbReference type="Pfam" id="PF14338"/>
    </source>
</evidence>
<dbReference type="Pfam" id="PF14338">
    <property type="entry name" value="Mrr_N"/>
    <property type="match status" value="1"/>
</dbReference>
<name>A0A511TB98_MYXFU</name>
<feature type="domain" description="Restriction system protein Mrr-like N-terminal" evidence="1">
    <location>
        <begin position="6"/>
        <end position="64"/>
    </location>
</feature>
<dbReference type="InterPro" id="IPR025745">
    <property type="entry name" value="Mrr-like_N_dom"/>
</dbReference>
<comment type="caution">
    <text evidence="2">The sequence shown here is derived from an EMBL/GenBank/DDBJ whole genome shotgun (WGS) entry which is preliminary data.</text>
</comment>
<proteinExistence type="predicted"/>
<dbReference type="Proteomes" id="UP000183760">
    <property type="component" value="Unassembled WGS sequence"/>
</dbReference>
<organism evidence="2 5">
    <name type="scientific">Myxococcus fulvus</name>
    <dbReference type="NCBI Taxonomy" id="33"/>
    <lineage>
        <taxon>Bacteria</taxon>
        <taxon>Pseudomonadati</taxon>
        <taxon>Myxococcota</taxon>
        <taxon>Myxococcia</taxon>
        <taxon>Myxococcales</taxon>
        <taxon>Cystobacterineae</taxon>
        <taxon>Myxococcaceae</taxon>
        <taxon>Myxococcus</taxon>
    </lineage>
</organism>
<dbReference type="Proteomes" id="UP000321514">
    <property type="component" value="Unassembled WGS sequence"/>
</dbReference>
<keyword evidence="4" id="KW-1185">Reference proteome</keyword>
<dbReference type="EMBL" id="FOIB01000012">
    <property type="protein sequence ID" value="SEU37405.1"/>
    <property type="molecule type" value="Genomic_DNA"/>
</dbReference>
<reference evidence="3 4" key="1">
    <citation type="submission" date="2016-10" db="EMBL/GenBank/DDBJ databases">
        <authorList>
            <person name="Varghese N."/>
            <person name="Submissions S."/>
        </authorList>
    </citation>
    <scope>NUCLEOTIDE SEQUENCE [LARGE SCALE GENOMIC DNA]</scope>
    <source>
        <strain evidence="3 4">DSM 16525</strain>
    </source>
</reference>
<gene>
    <name evidence="2" type="ORF">MFU01_59000</name>
    <name evidence="3" type="ORF">SAMN05443572_11288</name>
</gene>
<sequence length="64" mass="7196">MAIPDYQALMLPVLDHLRDGQPHELRVLREEIATALKLTDEDRAELLPSGAQAVFDNRVGWAKT</sequence>
<evidence type="ECO:0000313" key="3">
    <source>
        <dbReference type="EMBL" id="SEU37405.1"/>
    </source>
</evidence>
<evidence type="ECO:0000313" key="2">
    <source>
        <dbReference type="EMBL" id="GEN10863.1"/>
    </source>
</evidence>
<dbReference type="EMBL" id="BJXR01000040">
    <property type="protein sequence ID" value="GEN10863.1"/>
    <property type="molecule type" value="Genomic_DNA"/>
</dbReference>
<accession>A0A511TB98</accession>
<evidence type="ECO:0000313" key="5">
    <source>
        <dbReference type="Proteomes" id="UP000321514"/>
    </source>
</evidence>
<protein>
    <submittedName>
        <fullName evidence="3">Restriction system protein</fullName>
    </submittedName>
</protein>
<dbReference type="RefSeq" id="WP_074958146.1">
    <property type="nucleotide sequence ID" value="NZ_BJXR01000040.1"/>
</dbReference>
<evidence type="ECO:0000313" key="4">
    <source>
        <dbReference type="Proteomes" id="UP000183760"/>
    </source>
</evidence>